<name>A0A6S7BQ32_9BURK</name>
<reference evidence="2 3" key="1">
    <citation type="submission" date="2020-04" db="EMBL/GenBank/DDBJ databases">
        <authorList>
            <person name="De Canck E."/>
        </authorList>
    </citation>
    <scope>NUCLEOTIDE SEQUENCE [LARGE SCALE GENOMIC DNA]</scope>
    <source>
        <strain evidence="2 3">LMG 28614</strain>
    </source>
</reference>
<feature type="transmembrane region" description="Helical" evidence="1">
    <location>
        <begin position="65"/>
        <end position="87"/>
    </location>
</feature>
<gene>
    <name evidence="2" type="ORF">LMG28614_07013</name>
</gene>
<keyword evidence="1" id="KW-0812">Transmembrane</keyword>
<accession>A0A6S7BQ32</accession>
<dbReference type="Proteomes" id="UP000494365">
    <property type="component" value="Unassembled WGS sequence"/>
</dbReference>
<keyword evidence="3" id="KW-1185">Reference proteome</keyword>
<protein>
    <submittedName>
        <fullName evidence="2">Uncharacterized protein</fullName>
    </submittedName>
</protein>
<keyword evidence="1" id="KW-0472">Membrane</keyword>
<feature type="transmembrane region" description="Helical" evidence="1">
    <location>
        <begin position="94"/>
        <end position="113"/>
    </location>
</feature>
<evidence type="ECO:0000256" key="1">
    <source>
        <dbReference type="SAM" id="Phobius"/>
    </source>
</evidence>
<evidence type="ECO:0000313" key="2">
    <source>
        <dbReference type="EMBL" id="CAB3809345.1"/>
    </source>
</evidence>
<sequence>MNTKETAWASAVGEHGRFYAERSRLQTQANALQLCSTRTVTVLIFAICAWSLIEAPFERGVSNDYSWPLALVVAKVIIVVSGVAAVIDVRFGRPIFAFFCCTSVLAIAPGLPLEFKHSVVISLLSLIECAGKASFVTAFCIGSMRDKPS</sequence>
<keyword evidence="1" id="KW-1133">Transmembrane helix</keyword>
<feature type="transmembrane region" description="Helical" evidence="1">
    <location>
        <begin position="31"/>
        <end position="53"/>
    </location>
</feature>
<feature type="transmembrane region" description="Helical" evidence="1">
    <location>
        <begin position="119"/>
        <end position="141"/>
    </location>
</feature>
<dbReference type="AlphaFoldDB" id="A0A6S7BQ32"/>
<dbReference type="EMBL" id="CADIKK010000071">
    <property type="protein sequence ID" value="CAB3809345.1"/>
    <property type="molecule type" value="Genomic_DNA"/>
</dbReference>
<proteinExistence type="predicted"/>
<dbReference type="RefSeq" id="WP_175153845.1">
    <property type="nucleotide sequence ID" value="NZ_CADIKK010000071.1"/>
</dbReference>
<organism evidence="2 3">
    <name type="scientific">Paraburkholderia ultramafica</name>
    <dbReference type="NCBI Taxonomy" id="1544867"/>
    <lineage>
        <taxon>Bacteria</taxon>
        <taxon>Pseudomonadati</taxon>
        <taxon>Pseudomonadota</taxon>
        <taxon>Betaproteobacteria</taxon>
        <taxon>Burkholderiales</taxon>
        <taxon>Burkholderiaceae</taxon>
        <taxon>Paraburkholderia</taxon>
    </lineage>
</organism>
<evidence type="ECO:0000313" key="3">
    <source>
        <dbReference type="Proteomes" id="UP000494365"/>
    </source>
</evidence>